<dbReference type="PANTHER" id="PTHR48102">
    <property type="entry name" value="ATP-DEPENDENT CLP PROTEASE ATP-BINDING SUBUNIT CLPX-LIKE, MITOCHONDRIAL-RELATED"/>
    <property type="match status" value="1"/>
</dbReference>
<dbReference type="AlphaFoldDB" id="A0AAF0Q5E0"/>
<proteinExistence type="predicted"/>
<dbReference type="PANTHER" id="PTHR48102:SF4">
    <property type="entry name" value="CLP PROTEASE REGULATORY SUBUNIT CLPX2, MITOCHONDRIAL"/>
    <property type="match status" value="1"/>
</dbReference>
<dbReference type="GO" id="GO:0005524">
    <property type="term" value="F:ATP binding"/>
    <property type="evidence" value="ECO:0007669"/>
    <property type="project" value="TreeGrafter"/>
</dbReference>
<dbReference type="GO" id="GO:0005759">
    <property type="term" value="C:mitochondrial matrix"/>
    <property type="evidence" value="ECO:0007669"/>
    <property type="project" value="TreeGrafter"/>
</dbReference>
<gene>
    <name evidence="1" type="ORF">MTR67_010037</name>
</gene>
<organism evidence="1 2">
    <name type="scientific">Solanum verrucosum</name>
    <dbReference type="NCBI Taxonomy" id="315347"/>
    <lineage>
        <taxon>Eukaryota</taxon>
        <taxon>Viridiplantae</taxon>
        <taxon>Streptophyta</taxon>
        <taxon>Embryophyta</taxon>
        <taxon>Tracheophyta</taxon>
        <taxon>Spermatophyta</taxon>
        <taxon>Magnoliopsida</taxon>
        <taxon>eudicotyledons</taxon>
        <taxon>Gunneridae</taxon>
        <taxon>Pentapetalae</taxon>
        <taxon>asterids</taxon>
        <taxon>lamiids</taxon>
        <taxon>Solanales</taxon>
        <taxon>Solanaceae</taxon>
        <taxon>Solanoideae</taxon>
        <taxon>Solaneae</taxon>
        <taxon>Solanum</taxon>
    </lineage>
</organism>
<keyword evidence="2" id="KW-1185">Reference proteome</keyword>
<dbReference type="EMBL" id="CP133613">
    <property type="protein sequence ID" value="WMV16652.1"/>
    <property type="molecule type" value="Genomic_DNA"/>
</dbReference>
<reference evidence="1" key="1">
    <citation type="submission" date="2023-08" db="EMBL/GenBank/DDBJ databases">
        <title>A de novo genome assembly of Solanum verrucosum Schlechtendal, a Mexican diploid species geographically isolated from the other diploid A-genome species in potato relatives.</title>
        <authorList>
            <person name="Hosaka K."/>
        </authorList>
    </citation>
    <scope>NUCLEOTIDE SEQUENCE</scope>
    <source>
        <tissue evidence="1">Young leaves</tissue>
    </source>
</reference>
<evidence type="ECO:0000313" key="2">
    <source>
        <dbReference type="Proteomes" id="UP001234989"/>
    </source>
</evidence>
<name>A0AAF0Q5E0_SOLVR</name>
<dbReference type="GO" id="GO:0051603">
    <property type="term" value="P:proteolysis involved in protein catabolic process"/>
    <property type="evidence" value="ECO:0007669"/>
    <property type="project" value="TreeGrafter"/>
</dbReference>
<dbReference type="Proteomes" id="UP001234989">
    <property type="component" value="Chromosome 2"/>
</dbReference>
<protein>
    <submittedName>
        <fullName evidence="1">Uncharacterized protein</fullName>
    </submittedName>
</protein>
<accession>A0AAF0Q5E0</accession>
<dbReference type="InterPro" id="IPR050052">
    <property type="entry name" value="ATP-dep_Clp_protease_ClpX"/>
</dbReference>
<sequence>MRIGGLTDAVVTSSLLESVESVDLTAYEFVGRFPVLVSLSSLDEEQLVQIVSVPEEHGNFHVAILFRSTYSLPRMHFELLLRKALPKTLVHE</sequence>
<evidence type="ECO:0000313" key="1">
    <source>
        <dbReference type="EMBL" id="WMV16652.1"/>
    </source>
</evidence>
<dbReference type="GO" id="GO:0016887">
    <property type="term" value="F:ATP hydrolysis activity"/>
    <property type="evidence" value="ECO:0007669"/>
    <property type="project" value="TreeGrafter"/>
</dbReference>
<feature type="non-terminal residue" evidence="1">
    <location>
        <position position="92"/>
    </location>
</feature>